<dbReference type="Gene3D" id="3.10.20.30">
    <property type="match status" value="1"/>
</dbReference>
<dbReference type="Proteomes" id="UP001597023">
    <property type="component" value="Unassembled WGS sequence"/>
</dbReference>
<organism evidence="1 2">
    <name type="scientific">Streptomyces flavalbus</name>
    <dbReference type="NCBI Taxonomy" id="2665155"/>
    <lineage>
        <taxon>Bacteria</taxon>
        <taxon>Bacillati</taxon>
        <taxon>Actinomycetota</taxon>
        <taxon>Actinomycetes</taxon>
        <taxon>Kitasatosporales</taxon>
        <taxon>Streptomycetaceae</taxon>
        <taxon>Streptomyces</taxon>
    </lineage>
</organism>
<dbReference type="InterPro" id="IPR016155">
    <property type="entry name" value="Mopterin_synth/thiamin_S_b"/>
</dbReference>
<evidence type="ECO:0000313" key="2">
    <source>
        <dbReference type="Proteomes" id="UP001597023"/>
    </source>
</evidence>
<dbReference type="CDD" id="cd17040">
    <property type="entry name" value="Ubl_MoaD_like"/>
    <property type="match status" value="1"/>
</dbReference>
<reference evidence="2" key="1">
    <citation type="journal article" date="2019" name="Int. J. Syst. Evol. Microbiol.">
        <title>The Global Catalogue of Microorganisms (GCM) 10K type strain sequencing project: providing services to taxonomists for standard genome sequencing and annotation.</title>
        <authorList>
            <consortium name="The Broad Institute Genomics Platform"/>
            <consortium name="The Broad Institute Genome Sequencing Center for Infectious Disease"/>
            <person name="Wu L."/>
            <person name="Ma J."/>
        </authorList>
    </citation>
    <scope>NUCLEOTIDE SEQUENCE [LARGE SCALE GENOMIC DNA]</scope>
    <source>
        <strain evidence="2">CGMCC 4.7400</strain>
    </source>
</reference>
<dbReference type="SUPFAM" id="SSF54285">
    <property type="entry name" value="MoaD/ThiS"/>
    <property type="match status" value="1"/>
</dbReference>
<keyword evidence="2" id="KW-1185">Reference proteome</keyword>
<dbReference type="Pfam" id="PF02597">
    <property type="entry name" value="ThiS"/>
    <property type="match status" value="1"/>
</dbReference>
<accession>A0ABW2W8T2</accession>
<comment type="caution">
    <text evidence="1">The sequence shown here is derived from an EMBL/GenBank/DDBJ whole genome shotgun (WGS) entry which is preliminary data.</text>
</comment>
<sequence>MAKVTVRYWAAAKAAAGTAEERYDAATLAEALDAVRERHPGELTRVLLRCSFLIDGDPVGTRGHETVRLAEGGTVEVLPPFAGG</sequence>
<dbReference type="EMBL" id="JBHTEB010000001">
    <property type="protein sequence ID" value="MFD0315878.1"/>
    <property type="molecule type" value="Genomic_DNA"/>
</dbReference>
<dbReference type="InterPro" id="IPR003749">
    <property type="entry name" value="ThiS/MoaD-like"/>
</dbReference>
<gene>
    <name evidence="1" type="ORF">ACFQZ6_16900</name>
</gene>
<protein>
    <submittedName>
        <fullName evidence="1">MoaD/ThiS family protein</fullName>
    </submittedName>
</protein>
<proteinExistence type="predicted"/>
<dbReference type="InterPro" id="IPR012675">
    <property type="entry name" value="Beta-grasp_dom_sf"/>
</dbReference>
<dbReference type="RefSeq" id="WP_381609711.1">
    <property type="nucleotide sequence ID" value="NZ_JBHTEB010000001.1"/>
</dbReference>
<name>A0ABW2W8T2_9ACTN</name>
<evidence type="ECO:0000313" key="1">
    <source>
        <dbReference type="EMBL" id="MFD0315878.1"/>
    </source>
</evidence>